<evidence type="ECO:0000256" key="5">
    <source>
        <dbReference type="ARBA" id="ARBA00023038"/>
    </source>
</evidence>
<dbReference type="Pfam" id="PF00412">
    <property type="entry name" value="LIM"/>
    <property type="match status" value="1"/>
</dbReference>
<evidence type="ECO:0000313" key="11">
    <source>
        <dbReference type="EMBL" id="RWS29059.1"/>
    </source>
</evidence>
<dbReference type="InterPro" id="IPR036028">
    <property type="entry name" value="SH3-like_dom_sf"/>
</dbReference>
<dbReference type="SUPFAM" id="SSF50044">
    <property type="entry name" value="SH3-domain"/>
    <property type="match status" value="1"/>
</dbReference>
<dbReference type="CDD" id="cd11789">
    <property type="entry name" value="SH3_Nebulin_family_C"/>
    <property type="match status" value="1"/>
</dbReference>
<dbReference type="AlphaFoldDB" id="A0A443SNF0"/>
<accession>A0A443SNF0</accession>
<feature type="compositionally biased region" description="Basic and acidic residues" evidence="8">
    <location>
        <begin position="146"/>
        <end position="155"/>
    </location>
</feature>
<evidence type="ECO:0000259" key="9">
    <source>
        <dbReference type="PROSITE" id="PS50002"/>
    </source>
</evidence>
<dbReference type="EMBL" id="NCKV01001087">
    <property type="protein sequence ID" value="RWS29059.1"/>
    <property type="molecule type" value="Genomic_DNA"/>
</dbReference>
<dbReference type="STRING" id="299467.A0A443SNF0"/>
<organism evidence="11 12">
    <name type="scientific">Leptotrombidium deliense</name>
    <dbReference type="NCBI Taxonomy" id="299467"/>
    <lineage>
        <taxon>Eukaryota</taxon>
        <taxon>Metazoa</taxon>
        <taxon>Ecdysozoa</taxon>
        <taxon>Arthropoda</taxon>
        <taxon>Chelicerata</taxon>
        <taxon>Arachnida</taxon>
        <taxon>Acari</taxon>
        <taxon>Acariformes</taxon>
        <taxon>Trombidiformes</taxon>
        <taxon>Prostigmata</taxon>
        <taxon>Anystina</taxon>
        <taxon>Parasitengona</taxon>
        <taxon>Trombiculoidea</taxon>
        <taxon>Trombiculidae</taxon>
        <taxon>Leptotrombidium</taxon>
    </lineage>
</organism>
<dbReference type="PROSITE" id="PS50002">
    <property type="entry name" value="SH3"/>
    <property type="match status" value="1"/>
</dbReference>
<dbReference type="PROSITE" id="PS50023">
    <property type="entry name" value="LIM_DOMAIN_2"/>
    <property type="match status" value="1"/>
</dbReference>
<dbReference type="PRINTS" id="PR00452">
    <property type="entry name" value="SH3DOMAIN"/>
</dbReference>
<dbReference type="GO" id="GO:0051015">
    <property type="term" value="F:actin filament binding"/>
    <property type="evidence" value="ECO:0007669"/>
    <property type="project" value="TreeGrafter"/>
</dbReference>
<dbReference type="FunFam" id="2.30.30.40:FF:000007">
    <property type="entry name" value="nebulin isoform X1"/>
    <property type="match status" value="1"/>
</dbReference>
<dbReference type="InterPro" id="IPR051759">
    <property type="entry name" value="LIM-SH3_domain_protein"/>
</dbReference>
<dbReference type="GO" id="GO:0005925">
    <property type="term" value="C:focal adhesion"/>
    <property type="evidence" value="ECO:0007669"/>
    <property type="project" value="TreeGrafter"/>
</dbReference>
<keyword evidence="3" id="KW-0677">Repeat</keyword>
<dbReference type="PROSITE" id="PS51216">
    <property type="entry name" value="NEBULIN"/>
    <property type="match status" value="2"/>
</dbReference>
<dbReference type="Pfam" id="PF00880">
    <property type="entry name" value="Nebulin"/>
    <property type="match status" value="2"/>
</dbReference>
<gene>
    <name evidence="11" type="ORF">B4U80_07242</name>
</gene>
<dbReference type="GO" id="GO:0005737">
    <property type="term" value="C:cytoplasm"/>
    <property type="evidence" value="ECO:0007669"/>
    <property type="project" value="UniProtKB-ARBA"/>
</dbReference>
<dbReference type="Gene3D" id="2.10.110.10">
    <property type="entry name" value="Cysteine Rich Protein"/>
    <property type="match status" value="1"/>
</dbReference>
<evidence type="ECO:0000313" key="12">
    <source>
        <dbReference type="Proteomes" id="UP000288716"/>
    </source>
</evidence>
<dbReference type="GO" id="GO:0046872">
    <property type="term" value="F:metal ion binding"/>
    <property type="evidence" value="ECO:0007669"/>
    <property type="project" value="UniProtKB-KW"/>
</dbReference>
<name>A0A443SNF0_9ACAR</name>
<evidence type="ECO:0000256" key="4">
    <source>
        <dbReference type="ARBA" id="ARBA00022833"/>
    </source>
</evidence>
<dbReference type="OrthoDB" id="191061at2759"/>
<evidence type="ECO:0000256" key="6">
    <source>
        <dbReference type="PROSITE-ProRule" id="PRU00125"/>
    </source>
</evidence>
<keyword evidence="1 7" id="KW-0728">SH3 domain</keyword>
<dbReference type="SMART" id="SM00227">
    <property type="entry name" value="NEBU"/>
    <property type="match status" value="2"/>
</dbReference>
<evidence type="ECO:0000256" key="1">
    <source>
        <dbReference type="ARBA" id="ARBA00022443"/>
    </source>
</evidence>
<keyword evidence="12" id="KW-1185">Reference proteome</keyword>
<feature type="domain" description="LIM zinc-binding" evidence="10">
    <location>
        <begin position="2"/>
        <end position="81"/>
    </location>
</feature>
<keyword evidence="4 6" id="KW-0862">Zinc</keyword>
<evidence type="ECO:0000256" key="2">
    <source>
        <dbReference type="ARBA" id="ARBA00022723"/>
    </source>
</evidence>
<evidence type="ECO:0000256" key="3">
    <source>
        <dbReference type="ARBA" id="ARBA00022737"/>
    </source>
</evidence>
<dbReference type="Pfam" id="PF14604">
    <property type="entry name" value="SH3_9"/>
    <property type="match status" value="1"/>
</dbReference>
<comment type="caution">
    <text evidence="11">The sequence shown here is derived from an EMBL/GenBank/DDBJ whole genome shotgun (WGS) entry which is preliminary data.</text>
</comment>
<dbReference type="Gene3D" id="2.30.30.40">
    <property type="entry name" value="SH3 Domains"/>
    <property type="match status" value="1"/>
</dbReference>
<sequence length="353" mass="39815">MNKCARCEKTVYPIEELKCLDKVSLCSYLLIAAFACIFRSQIWHKGCFKCQECGMALNMKTYKGYNKMPYCSAHIPQVRHTAVADTPEARRLAENTRIQSNIKYHEDFEKSKGKVTQVADDPETVRIRNTSKIISNVTYHGEYEKKKQMEEKRSLVGDSNGIDNNQVADNKEASISQRNERQNKSFLSADKIRVGLNNAGDQNQNHDVQEKFRVPQQPPQQQQQYVAVAPAPMSNLGGSRKIGSIADYDPINDNYGSVASNFRTSDVGSFYPTTNTQSMSVSTPVQQQMLRGAPMTRTYRAMYDYTAQDIDEVSFQDGDLIVNCMSIDEGWMTGTIQRTGQTGMLPANYVELL</sequence>
<feature type="domain" description="SH3" evidence="9">
    <location>
        <begin position="294"/>
        <end position="353"/>
    </location>
</feature>
<dbReference type="SMART" id="SM00326">
    <property type="entry name" value="SH3"/>
    <property type="match status" value="1"/>
</dbReference>
<evidence type="ECO:0000256" key="7">
    <source>
        <dbReference type="PROSITE-ProRule" id="PRU00192"/>
    </source>
</evidence>
<dbReference type="SMART" id="SM00132">
    <property type="entry name" value="LIM"/>
    <property type="match status" value="1"/>
</dbReference>
<dbReference type="VEuPathDB" id="VectorBase:LDEU002980"/>
<dbReference type="Proteomes" id="UP000288716">
    <property type="component" value="Unassembled WGS sequence"/>
</dbReference>
<evidence type="ECO:0000259" key="10">
    <source>
        <dbReference type="PROSITE" id="PS50023"/>
    </source>
</evidence>
<dbReference type="PANTHER" id="PTHR46218">
    <property type="entry name" value="LASP"/>
    <property type="match status" value="1"/>
</dbReference>
<evidence type="ECO:0000256" key="8">
    <source>
        <dbReference type="SAM" id="MobiDB-lite"/>
    </source>
</evidence>
<feature type="region of interest" description="Disordered" evidence="8">
    <location>
        <begin position="146"/>
        <end position="188"/>
    </location>
</feature>
<keyword evidence="2 6" id="KW-0479">Metal-binding</keyword>
<keyword evidence="5 6" id="KW-0440">LIM domain</keyword>
<proteinExistence type="predicted"/>
<reference evidence="11 12" key="1">
    <citation type="journal article" date="2018" name="Gigascience">
        <title>Genomes of trombidid mites reveal novel predicted allergens and laterally-transferred genes associated with secondary metabolism.</title>
        <authorList>
            <person name="Dong X."/>
            <person name="Chaisiri K."/>
            <person name="Xia D."/>
            <person name="Armstrong S.D."/>
            <person name="Fang Y."/>
            <person name="Donnelly M.J."/>
            <person name="Kadowaki T."/>
            <person name="McGarry J.W."/>
            <person name="Darby A.C."/>
            <person name="Makepeace B.L."/>
        </authorList>
    </citation>
    <scope>NUCLEOTIDE SEQUENCE [LARGE SCALE GENOMIC DNA]</scope>
    <source>
        <strain evidence="11">UoL-UT</strain>
    </source>
</reference>
<dbReference type="InterPro" id="IPR001452">
    <property type="entry name" value="SH3_domain"/>
</dbReference>
<dbReference type="InterPro" id="IPR001781">
    <property type="entry name" value="Znf_LIM"/>
</dbReference>
<feature type="compositionally biased region" description="Polar residues" evidence="8">
    <location>
        <begin position="161"/>
        <end position="177"/>
    </location>
</feature>
<protein>
    <submittedName>
        <fullName evidence="11">LIM and SH3 domain protein F42H10.3-like isoform X1</fullName>
    </submittedName>
</protein>
<dbReference type="CDD" id="cd09447">
    <property type="entry name" value="LIM_LASP"/>
    <property type="match status" value="1"/>
</dbReference>
<dbReference type="PANTHER" id="PTHR46218:SF4">
    <property type="entry name" value="LIM AND SH3 DOMAIN PROTEIN LASP"/>
    <property type="match status" value="1"/>
</dbReference>
<dbReference type="InterPro" id="IPR000900">
    <property type="entry name" value="Nebulin_repeat"/>
</dbReference>